<evidence type="ECO:0000313" key="1">
    <source>
        <dbReference type="EMBL" id="KIA91581.1"/>
    </source>
</evidence>
<accession>A0A0C1D3S9</accession>
<dbReference type="OrthoDB" id="797180at2"/>
<dbReference type="RefSeq" id="WP_039480168.1">
    <property type="nucleotide sequence ID" value="NZ_JSYN01000028.1"/>
</dbReference>
<name>A0A0C1D3S9_9SPHI</name>
<keyword evidence="2" id="KW-1185">Reference proteome</keyword>
<gene>
    <name evidence="1" type="ORF">OC25_21305</name>
</gene>
<proteinExistence type="predicted"/>
<dbReference type="AlphaFoldDB" id="A0A0C1D3S9"/>
<reference evidence="1 2" key="1">
    <citation type="submission" date="2014-10" db="EMBL/GenBank/DDBJ databases">
        <title>Pedobacter Kyungheensis.</title>
        <authorList>
            <person name="Anderson B.M."/>
            <person name="Newman J.D."/>
        </authorList>
    </citation>
    <scope>NUCLEOTIDE SEQUENCE [LARGE SCALE GENOMIC DNA]</scope>
    <source>
        <strain evidence="1 2">KACC 16221</strain>
    </source>
</reference>
<dbReference type="Proteomes" id="UP000031246">
    <property type="component" value="Unassembled WGS sequence"/>
</dbReference>
<evidence type="ECO:0000313" key="2">
    <source>
        <dbReference type="Proteomes" id="UP000031246"/>
    </source>
</evidence>
<dbReference type="EMBL" id="JSYN01000028">
    <property type="protein sequence ID" value="KIA91581.1"/>
    <property type="molecule type" value="Genomic_DNA"/>
</dbReference>
<comment type="caution">
    <text evidence="1">The sequence shown here is derived from an EMBL/GenBank/DDBJ whole genome shotgun (WGS) entry which is preliminary data.</text>
</comment>
<sequence>MVRINFSRLGFEEFFNCPFDKLEEEISRFSIRIKLQNNLQTPEARESYRNELDRLTVLKYISQLRKGKLTKEDFSLKVALV</sequence>
<organism evidence="1 2">
    <name type="scientific">Pedobacter kyungheensis</name>
    <dbReference type="NCBI Taxonomy" id="1069985"/>
    <lineage>
        <taxon>Bacteria</taxon>
        <taxon>Pseudomonadati</taxon>
        <taxon>Bacteroidota</taxon>
        <taxon>Sphingobacteriia</taxon>
        <taxon>Sphingobacteriales</taxon>
        <taxon>Sphingobacteriaceae</taxon>
        <taxon>Pedobacter</taxon>
    </lineage>
</organism>
<protein>
    <submittedName>
        <fullName evidence="1">Uncharacterized protein</fullName>
    </submittedName>
</protein>